<dbReference type="NCBIfam" id="NF006132">
    <property type="entry name" value="PRK08277.1"/>
    <property type="match status" value="1"/>
</dbReference>
<dbReference type="RefSeq" id="WP_111392490.1">
    <property type="nucleotide sequence ID" value="NZ_QKTX01000005.1"/>
</dbReference>
<proteinExistence type="inferred from homology"/>
<dbReference type="GO" id="GO:0016616">
    <property type="term" value="F:oxidoreductase activity, acting on the CH-OH group of donors, NAD or NADP as acceptor"/>
    <property type="evidence" value="ECO:0007669"/>
    <property type="project" value="UniProtKB-ARBA"/>
</dbReference>
<dbReference type="OrthoDB" id="9803333at2"/>
<dbReference type="FunFam" id="3.40.50.720:FF:000240">
    <property type="entry name" value="SDR family oxidoreductase"/>
    <property type="match status" value="1"/>
</dbReference>
<evidence type="ECO:0000256" key="3">
    <source>
        <dbReference type="ARBA" id="ARBA00023002"/>
    </source>
</evidence>
<evidence type="ECO:0000313" key="5">
    <source>
        <dbReference type="Proteomes" id="UP000248917"/>
    </source>
</evidence>
<keyword evidence="5" id="KW-1185">Reference proteome</keyword>
<dbReference type="AlphaFoldDB" id="A0A326RT47"/>
<dbReference type="Proteomes" id="UP000248917">
    <property type="component" value="Unassembled WGS sequence"/>
</dbReference>
<sequence length="273" mass="29221">MNPSTLFSLEGKKIAFSGATGVLGHSMALHLAQEGAEILILGRSPEKVSDLVSEINSRGGKSWGYYADVTDEDSLTKMAEVIEAQHGSLDILINSAGGNMPGAVIRPDQNFLDLDTQSLRKVIDLNYLGTVLPIKVLLPLMLKNGKGNILNISSMAATRPMTRVMGYASAKAAIDNLTKWLAVELAHKHGPHFRVNAIAPGFFLTEQNRTLLTEADGSLTQRGNQIITHTPMNRFGKPEDLLGALQWLCSDASAFVTGTIVAVDGGFSAYSGV</sequence>
<dbReference type="Pfam" id="PF13561">
    <property type="entry name" value="adh_short_C2"/>
    <property type="match status" value="1"/>
</dbReference>
<evidence type="ECO:0000313" key="4">
    <source>
        <dbReference type="EMBL" id="PZV83877.1"/>
    </source>
</evidence>
<gene>
    <name evidence="4" type="ORF">CLV31_105102</name>
</gene>
<dbReference type="Gene3D" id="3.40.50.720">
    <property type="entry name" value="NAD(P)-binding Rossmann-like Domain"/>
    <property type="match status" value="1"/>
</dbReference>
<accession>A0A326RT47</accession>
<reference evidence="4 5" key="1">
    <citation type="submission" date="2018-06" db="EMBL/GenBank/DDBJ databases">
        <title>Genomic Encyclopedia of Archaeal and Bacterial Type Strains, Phase II (KMG-II): from individual species to whole genera.</title>
        <authorList>
            <person name="Goeker M."/>
        </authorList>
    </citation>
    <scope>NUCLEOTIDE SEQUENCE [LARGE SCALE GENOMIC DNA]</scope>
    <source>
        <strain evidence="4 5">T4</strain>
    </source>
</reference>
<keyword evidence="3" id="KW-0560">Oxidoreductase</keyword>
<dbReference type="InterPro" id="IPR036291">
    <property type="entry name" value="NAD(P)-bd_dom_sf"/>
</dbReference>
<name>A0A326RT47_9BACT</name>
<dbReference type="PRINTS" id="PR00081">
    <property type="entry name" value="GDHRDH"/>
</dbReference>
<dbReference type="PROSITE" id="PS00061">
    <property type="entry name" value="ADH_SHORT"/>
    <property type="match status" value="1"/>
</dbReference>
<organism evidence="4 5">
    <name type="scientific">Algoriphagus aquaeductus</name>
    <dbReference type="NCBI Taxonomy" id="475299"/>
    <lineage>
        <taxon>Bacteria</taxon>
        <taxon>Pseudomonadati</taxon>
        <taxon>Bacteroidota</taxon>
        <taxon>Cytophagia</taxon>
        <taxon>Cytophagales</taxon>
        <taxon>Cyclobacteriaceae</taxon>
        <taxon>Algoriphagus</taxon>
    </lineage>
</organism>
<evidence type="ECO:0000256" key="1">
    <source>
        <dbReference type="ARBA" id="ARBA00006484"/>
    </source>
</evidence>
<keyword evidence="2" id="KW-0521">NADP</keyword>
<dbReference type="PANTHER" id="PTHR43618">
    <property type="entry name" value="7-ALPHA-HYDROXYSTEROID DEHYDROGENASE"/>
    <property type="match status" value="1"/>
</dbReference>
<protein>
    <submittedName>
        <fullName evidence="4">NAD(P)-dependent dehydrogenase (Short-subunit alcohol dehydrogenase family)</fullName>
    </submittedName>
</protein>
<dbReference type="EMBL" id="QKTX01000005">
    <property type="protein sequence ID" value="PZV83877.1"/>
    <property type="molecule type" value="Genomic_DNA"/>
</dbReference>
<dbReference type="InterPro" id="IPR002347">
    <property type="entry name" value="SDR_fam"/>
</dbReference>
<comment type="similarity">
    <text evidence="1">Belongs to the short-chain dehydrogenases/reductases (SDR) family.</text>
</comment>
<dbReference type="GO" id="GO:0005975">
    <property type="term" value="P:carbohydrate metabolic process"/>
    <property type="evidence" value="ECO:0007669"/>
    <property type="project" value="UniProtKB-ARBA"/>
</dbReference>
<dbReference type="SUPFAM" id="SSF51735">
    <property type="entry name" value="NAD(P)-binding Rossmann-fold domains"/>
    <property type="match status" value="1"/>
</dbReference>
<dbReference type="InterPro" id="IPR052178">
    <property type="entry name" value="Sec_Metab_Biosynth_SDR"/>
</dbReference>
<evidence type="ECO:0000256" key="2">
    <source>
        <dbReference type="ARBA" id="ARBA00022857"/>
    </source>
</evidence>
<comment type="caution">
    <text evidence="4">The sequence shown here is derived from an EMBL/GenBank/DDBJ whole genome shotgun (WGS) entry which is preliminary data.</text>
</comment>
<dbReference type="PRINTS" id="PR00080">
    <property type="entry name" value="SDRFAMILY"/>
</dbReference>
<dbReference type="InterPro" id="IPR020904">
    <property type="entry name" value="Sc_DH/Rdtase_CS"/>
</dbReference>
<dbReference type="PANTHER" id="PTHR43618:SF8">
    <property type="entry name" value="7ALPHA-HYDROXYSTEROID DEHYDROGENASE"/>
    <property type="match status" value="1"/>
</dbReference>